<sequence>MNPSNEAKRMEMSQVPYASAVRSLMYAMICTRPDIAQAVGAVSQFMADPALDELIPQNCTCTVLVCYTDMLSFSLLFGSRINKVLKSIYKQLELRGSCVRLSHFKHPDQLLWSIGSKLASSSVFANILKKEYKSDAVTLNTLIKGFCLKGSSIKHCTFYDKVVAQGFHLGQICYGTFANGLCKVGKTREALQLLRRFDGKLVQPNVVMYNTIIDAYAKINF</sequence>
<reference evidence="4 6" key="1">
    <citation type="journal article" date="2022" name="Nat. Genet.">
        <title>Improved pea reference genome and pan-genome highlight genomic features and evolutionary characteristics.</title>
        <authorList>
            <person name="Yang T."/>
            <person name="Liu R."/>
            <person name="Luo Y."/>
            <person name="Hu S."/>
            <person name="Wang D."/>
            <person name="Wang C."/>
            <person name="Pandey M.K."/>
            <person name="Ge S."/>
            <person name="Xu Q."/>
            <person name="Li N."/>
            <person name="Li G."/>
            <person name="Huang Y."/>
            <person name="Saxena R.K."/>
            <person name="Ji Y."/>
            <person name="Li M."/>
            <person name="Yan X."/>
            <person name="He Y."/>
            <person name="Liu Y."/>
            <person name="Wang X."/>
            <person name="Xiang C."/>
            <person name="Varshney R.K."/>
            <person name="Ding H."/>
            <person name="Gao S."/>
            <person name="Zong X."/>
        </authorList>
    </citation>
    <scope>NUCLEOTIDE SEQUENCE [LARGE SCALE GENOMIC DNA]</scope>
    <source>
        <strain evidence="4 6">cv. Zhongwan 6</strain>
    </source>
</reference>
<accession>A0A9D4X329</accession>
<dbReference type="AlphaFoldDB" id="A0A9D4X329"/>
<organism evidence="4 6">
    <name type="scientific">Pisum sativum</name>
    <name type="common">Garden pea</name>
    <name type="synonym">Lathyrus oleraceus</name>
    <dbReference type="NCBI Taxonomy" id="3888"/>
    <lineage>
        <taxon>Eukaryota</taxon>
        <taxon>Viridiplantae</taxon>
        <taxon>Streptophyta</taxon>
        <taxon>Embryophyta</taxon>
        <taxon>Tracheophyta</taxon>
        <taxon>Spermatophyta</taxon>
        <taxon>Magnoliopsida</taxon>
        <taxon>eudicotyledons</taxon>
        <taxon>Gunneridae</taxon>
        <taxon>Pentapetalae</taxon>
        <taxon>rosids</taxon>
        <taxon>fabids</taxon>
        <taxon>Fabales</taxon>
        <taxon>Fabaceae</taxon>
        <taxon>Papilionoideae</taxon>
        <taxon>50 kb inversion clade</taxon>
        <taxon>NPAAA clade</taxon>
        <taxon>Hologalegina</taxon>
        <taxon>IRL clade</taxon>
        <taxon>Fabeae</taxon>
        <taxon>Lathyrus</taxon>
    </lineage>
</organism>
<dbReference type="Pfam" id="PF13812">
    <property type="entry name" value="PPR_3"/>
    <property type="match status" value="1"/>
</dbReference>
<dbReference type="Proteomes" id="UP001058974">
    <property type="component" value="Chromosome 5"/>
</dbReference>
<dbReference type="EMBL" id="JAMSHJ010000005">
    <property type="protein sequence ID" value="KAI5413897.1"/>
    <property type="molecule type" value="Genomic_DNA"/>
</dbReference>
<dbReference type="PANTHER" id="PTHR46128">
    <property type="entry name" value="MITOCHONDRIAL GROUP I INTRON SPLICING FACTOR CCM1"/>
    <property type="match status" value="1"/>
</dbReference>
<comment type="caution">
    <text evidence="4">The sequence shown here is derived from an EMBL/GenBank/DDBJ whole genome shotgun (WGS) entry which is preliminary data.</text>
</comment>
<gene>
    <name evidence="3" type="ORF">KIW84_058144</name>
    <name evidence="4" type="ORF">KIW84_058147</name>
    <name evidence="5" type="ORF">KIW84_058151</name>
</gene>
<dbReference type="InterPro" id="IPR011990">
    <property type="entry name" value="TPR-like_helical_dom_sf"/>
</dbReference>
<dbReference type="Gramene" id="Psat05G0814400-T1">
    <property type="protein sequence ID" value="KAI5413889.1"/>
    <property type="gene ID" value="KIW84_058144"/>
</dbReference>
<evidence type="ECO:0000313" key="5">
    <source>
        <dbReference type="EMBL" id="KAI5413897.1"/>
    </source>
</evidence>
<dbReference type="PANTHER" id="PTHR46128:SF211">
    <property type="entry name" value="PENTACOTRIPEPTIDE-REPEAT REGION OF PRORP DOMAIN-CONTAINING PROTEIN"/>
    <property type="match status" value="1"/>
</dbReference>
<evidence type="ECO:0008006" key="7">
    <source>
        <dbReference type="Google" id="ProtNLM"/>
    </source>
</evidence>
<keyword evidence="2" id="KW-0677">Repeat</keyword>
<dbReference type="NCBIfam" id="TIGR00756">
    <property type="entry name" value="PPR"/>
    <property type="match status" value="1"/>
</dbReference>
<comment type="similarity">
    <text evidence="1">Belongs to the PPR family. P subfamily.</text>
</comment>
<dbReference type="Gene3D" id="1.25.40.10">
    <property type="entry name" value="Tetratricopeptide repeat domain"/>
    <property type="match status" value="1"/>
</dbReference>
<dbReference type="Gramene" id="Psat05G0815100-T1">
    <property type="protein sequence ID" value="KAI5413897.1"/>
    <property type="gene ID" value="KIW84_058151"/>
</dbReference>
<dbReference type="InterPro" id="IPR002885">
    <property type="entry name" value="PPR_rpt"/>
</dbReference>
<evidence type="ECO:0000313" key="6">
    <source>
        <dbReference type="Proteomes" id="UP001058974"/>
    </source>
</evidence>
<evidence type="ECO:0000313" key="4">
    <source>
        <dbReference type="EMBL" id="KAI5413893.1"/>
    </source>
</evidence>
<dbReference type="EMBL" id="JAMSHJ010000005">
    <property type="protein sequence ID" value="KAI5413889.1"/>
    <property type="molecule type" value="Genomic_DNA"/>
</dbReference>
<protein>
    <recommendedName>
        <fullName evidence="7">Pentatricopeptide repeat-containing protein</fullName>
    </recommendedName>
</protein>
<dbReference type="Gramene" id="Psat05G0814700-T1">
    <property type="protein sequence ID" value="KAI5413893.1"/>
    <property type="gene ID" value="KIW84_058147"/>
</dbReference>
<dbReference type="Pfam" id="PF01535">
    <property type="entry name" value="PPR"/>
    <property type="match status" value="1"/>
</dbReference>
<dbReference type="EMBL" id="JAMSHJ010000005">
    <property type="protein sequence ID" value="KAI5413893.1"/>
    <property type="molecule type" value="Genomic_DNA"/>
</dbReference>
<name>A0A9D4X329_PEA</name>
<proteinExistence type="inferred from homology"/>
<evidence type="ECO:0000256" key="1">
    <source>
        <dbReference type="ARBA" id="ARBA00007626"/>
    </source>
</evidence>
<evidence type="ECO:0000313" key="3">
    <source>
        <dbReference type="EMBL" id="KAI5413889.1"/>
    </source>
</evidence>
<dbReference type="InterPro" id="IPR050872">
    <property type="entry name" value="PPR_P_subfamily"/>
</dbReference>
<keyword evidence="6" id="KW-1185">Reference proteome</keyword>
<evidence type="ECO:0000256" key="2">
    <source>
        <dbReference type="ARBA" id="ARBA00022737"/>
    </source>
</evidence>